<name>A0A4C1YEV4_EUMVA</name>
<dbReference type="AlphaFoldDB" id="A0A4C1YEV4"/>
<accession>A0A4C1YEV4</accession>
<dbReference type="InterPro" id="IPR002018">
    <property type="entry name" value="CarbesteraseB"/>
</dbReference>
<evidence type="ECO:0000259" key="4">
    <source>
        <dbReference type="Pfam" id="PF00135"/>
    </source>
</evidence>
<dbReference type="STRING" id="151549.A0A4C1YEV4"/>
<keyword evidence="6" id="KW-1185">Reference proteome</keyword>
<keyword evidence="1" id="KW-0325">Glycoprotein</keyword>
<evidence type="ECO:0000313" key="6">
    <source>
        <dbReference type="Proteomes" id="UP000299102"/>
    </source>
</evidence>
<gene>
    <name evidence="5" type="primary">CEL</name>
    <name evidence="5" type="ORF">EVAR_89184_1</name>
</gene>
<comment type="caution">
    <text evidence="5">The sequence shown here is derived from an EMBL/GenBank/DDBJ whole genome shotgun (WGS) entry which is preliminary data.</text>
</comment>
<dbReference type="InterPro" id="IPR050309">
    <property type="entry name" value="Type-B_Carboxylest/Lipase"/>
</dbReference>
<feature type="compositionally biased region" description="Basic and acidic residues" evidence="2">
    <location>
        <begin position="140"/>
        <end position="152"/>
    </location>
</feature>
<evidence type="ECO:0000313" key="5">
    <source>
        <dbReference type="EMBL" id="GBP73524.1"/>
    </source>
</evidence>
<protein>
    <submittedName>
        <fullName evidence="5">Bile salt-activated lipase</fullName>
    </submittedName>
</protein>
<dbReference type="EMBL" id="BGZK01001177">
    <property type="protein sequence ID" value="GBP73524.1"/>
    <property type="molecule type" value="Genomic_DNA"/>
</dbReference>
<feature type="signal peptide" evidence="3">
    <location>
        <begin position="1"/>
        <end position="24"/>
    </location>
</feature>
<dbReference type="OrthoDB" id="19653at2759"/>
<feature type="domain" description="Carboxylesterase type B" evidence="4">
    <location>
        <begin position="171"/>
        <end position="607"/>
    </location>
</feature>
<evidence type="ECO:0000256" key="1">
    <source>
        <dbReference type="ARBA" id="ARBA00023180"/>
    </source>
</evidence>
<dbReference type="PANTHER" id="PTHR11559">
    <property type="entry name" value="CARBOXYLESTERASE"/>
    <property type="match status" value="1"/>
</dbReference>
<dbReference type="InterPro" id="IPR029058">
    <property type="entry name" value="AB_hydrolase_fold"/>
</dbReference>
<reference evidence="5 6" key="1">
    <citation type="journal article" date="2019" name="Commun. Biol.">
        <title>The bagworm genome reveals a unique fibroin gene that provides high tensile strength.</title>
        <authorList>
            <person name="Kono N."/>
            <person name="Nakamura H."/>
            <person name="Ohtoshi R."/>
            <person name="Tomita M."/>
            <person name="Numata K."/>
            <person name="Arakawa K."/>
        </authorList>
    </citation>
    <scope>NUCLEOTIDE SEQUENCE [LARGE SCALE GENOMIC DNA]</scope>
</reference>
<feature type="chain" id="PRO_5020039524" evidence="3">
    <location>
        <begin position="25"/>
        <end position="840"/>
    </location>
</feature>
<dbReference type="Pfam" id="PF00135">
    <property type="entry name" value="COesterase"/>
    <property type="match status" value="1"/>
</dbReference>
<dbReference type="Gene3D" id="3.40.50.1820">
    <property type="entry name" value="alpha/beta hydrolase"/>
    <property type="match status" value="2"/>
</dbReference>
<feature type="region of interest" description="Disordered" evidence="2">
    <location>
        <begin position="140"/>
        <end position="175"/>
    </location>
</feature>
<evidence type="ECO:0000256" key="2">
    <source>
        <dbReference type="SAM" id="MobiDB-lite"/>
    </source>
</evidence>
<proteinExistence type="predicted"/>
<evidence type="ECO:0000256" key="3">
    <source>
        <dbReference type="SAM" id="SignalP"/>
    </source>
</evidence>
<sequence>MMQSFVDLLCVSLFLSAAITSTPAQVAPTVTIAQGEVVGVRAVDGAYNVFYGIPYAGSVSGQNRFKITNDKKKSSTLNIVKNYAGRLRIKLKNNFPINKCLRIKFSPYKETSQRDPRVSRFNPCIRRHFGYRDRIRKQEWGRDRSRERDRLTSRTRPGLGPRTGERSGSRAPPPPVFDETFMATDPSIECAQPTAAGVRGVENCLVLDIHTKLTSASSPVIVWVHGGHYTTGSKQGISFQNIVKEDIVVVALNYRLSIFGFLCLRVPDAPGNAGLHDVVTGLQWIKENIAAFGGDPQNIVLLGHGSGAAMVDLITLQPQTNDLVDKAIAQSGSSLSPWAIVYEPIERAVQFGERLGYTNKSVEDLATDFINTDLDVIVGNLNGYKFTDNSVLFAPCLEDPTLASIDTFMWRAPIHILRSGNYKKIPFLVGYTSAEGSLRAKEAVENDWLNRMEKNFEQFLQSDLAFTNETIREEVANSIKSHYFPQSVVDDTTTTEYIKYHGDTMFLVSVIRAARERAVYSANLVRLYEFDFMGTFGEPWPYPKIALEGARHGHELHYLFIAANHSGAFGDLSVSLSITRRWILFAHTGIPVATEGSGSWPWSPVTTSTIHCLVYRDTSPDALGYMEISDRNPHFSDTSFWFNIYANFYRDPDGLEISPEPEPEESEPEIDVDTDNAAPVLLSSMTAIRSCYIATDIYLNVRTSPQECIPIPMYRYKRVSQHHEVARGLNSNVSRPPQCGPANHLPCIGWFDDWAVLWDFGSAELYKALKERLERVILKWIELYLGEPTPAGVGPALRYLEDSGLSDDSFTLLAFSSAAHGSLIFSTTWLQLGATALSGF</sequence>
<organism evidence="5 6">
    <name type="scientific">Eumeta variegata</name>
    <name type="common">Bagworm moth</name>
    <name type="synonym">Eumeta japonica</name>
    <dbReference type="NCBI Taxonomy" id="151549"/>
    <lineage>
        <taxon>Eukaryota</taxon>
        <taxon>Metazoa</taxon>
        <taxon>Ecdysozoa</taxon>
        <taxon>Arthropoda</taxon>
        <taxon>Hexapoda</taxon>
        <taxon>Insecta</taxon>
        <taxon>Pterygota</taxon>
        <taxon>Neoptera</taxon>
        <taxon>Endopterygota</taxon>
        <taxon>Lepidoptera</taxon>
        <taxon>Glossata</taxon>
        <taxon>Ditrysia</taxon>
        <taxon>Tineoidea</taxon>
        <taxon>Psychidae</taxon>
        <taxon>Oiketicinae</taxon>
        <taxon>Eumeta</taxon>
    </lineage>
</organism>
<dbReference type="Proteomes" id="UP000299102">
    <property type="component" value="Unassembled WGS sequence"/>
</dbReference>
<dbReference type="SUPFAM" id="SSF53474">
    <property type="entry name" value="alpha/beta-Hydrolases"/>
    <property type="match status" value="1"/>
</dbReference>
<keyword evidence="3" id="KW-0732">Signal</keyword>